<dbReference type="PANTHER" id="PTHR37299:SF1">
    <property type="entry name" value="STAGE 0 SPORULATION PROTEIN A HOMOLOG"/>
    <property type="match status" value="1"/>
</dbReference>
<dbReference type="InterPro" id="IPR007492">
    <property type="entry name" value="LytTR_DNA-bd_dom"/>
</dbReference>
<sequence length="245" mass="28816">MRIAIIDDLTKDRTDVKNIVKEFFSARFTKLDNIDLKIHEFESGEDFLSVFKPNYYDIIILDIYMKNITGMETARRIFNVDKSCNIIFLTTSSDHVLDSFEVKAVFYIIKPITLNKDKLFTALDYCLENLKLDTSSLDIIINKKTVNLLFSNIMFVDCERRISKFHMINTTLVSHKSLNNYSEILLSDKRFIECFRGIVVNMDYIDRIENDDFVLTNGEILPISKRRKSTIKDIYFEYFLKKRGV</sequence>
<dbReference type="GO" id="GO:0000156">
    <property type="term" value="F:phosphorelay response regulator activity"/>
    <property type="evidence" value="ECO:0007669"/>
    <property type="project" value="InterPro"/>
</dbReference>
<dbReference type="Pfam" id="PF04397">
    <property type="entry name" value="LytTR"/>
    <property type="match status" value="1"/>
</dbReference>
<protein>
    <recommendedName>
        <fullName evidence="1">Stage 0 sporulation protein A homolog</fullName>
    </recommendedName>
</protein>
<dbReference type="InterPro" id="IPR011006">
    <property type="entry name" value="CheY-like_superfamily"/>
</dbReference>
<dbReference type="SUPFAM" id="SSF52172">
    <property type="entry name" value="CheY-like"/>
    <property type="match status" value="1"/>
</dbReference>
<evidence type="ECO:0000313" key="6">
    <source>
        <dbReference type="Proteomes" id="UP001198983"/>
    </source>
</evidence>
<reference evidence="5 6" key="1">
    <citation type="journal article" date="2023" name="Int. J. Syst. Evol. Microbiol.">
        <title>Terrisporobacter hibernicus sp. nov., isolated from bovine faeces in Northern Ireland.</title>
        <authorList>
            <person name="Mitchell M."/>
            <person name="Nguyen S.V."/>
            <person name="Connor M."/>
            <person name="Fairley D.J."/>
            <person name="Donoghue O."/>
            <person name="Marshall H."/>
            <person name="Koolman L."/>
            <person name="McMullan G."/>
            <person name="Schaffer K.E."/>
            <person name="McGrath J.W."/>
            <person name="Fanning S."/>
        </authorList>
    </citation>
    <scope>NUCLEOTIDE SEQUENCE [LARGE SCALE GENOMIC DNA]</scope>
    <source>
        <strain evidence="5 6">MCA3</strain>
    </source>
</reference>
<evidence type="ECO:0000256" key="2">
    <source>
        <dbReference type="ARBA" id="ARBA00024867"/>
    </source>
</evidence>
<dbReference type="InterPro" id="IPR046947">
    <property type="entry name" value="LytR-like"/>
</dbReference>
<accession>A0AAX2ZHD5</accession>
<feature type="domain" description="Response regulatory" evidence="4">
    <location>
        <begin position="2"/>
        <end position="125"/>
    </location>
</feature>
<dbReference type="Gene3D" id="2.40.50.1020">
    <property type="entry name" value="LytTr DNA-binding domain"/>
    <property type="match status" value="1"/>
</dbReference>
<dbReference type="EMBL" id="CP081135">
    <property type="protein sequence ID" value="UEL48236.1"/>
    <property type="molecule type" value="Genomic_DNA"/>
</dbReference>
<dbReference type="SMART" id="SM00448">
    <property type="entry name" value="REC"/>
    <property type="match status" value="1"/>
</dbReference>
<dbReference type="AlphaFoldDB" id="A0AAX2ZHD5"/>
<proteinExistence type="predicted"/>
<gene>
    <name evidence="5" type="ORF">JW646_01935</name>
</gene>
<evidence type="ECO:0000313" key="5">
    <source>
        <dbReference type="EMBL" id="UEL48236.1"/>
    </source>
</evidence>
<dbReference type="SMART" id="SM00850">
    <property type="entry name" value="LytTR"/>
    <property type="match status" value="1"/>
</dbReference>
<dbReference type="Pfam" id="PF00072">
    <property type="entry name" value="Response_reg"/>
    <property type="match status" value="1"/>
</dbReference>
<dbReference type="CDD" id="cd00156">
    <property type="entry name" value="REC"/>
    <property type="match status" value="1"/>
</dbReference>
<evidence type="ECO:0000256" key="1">
    <source>
        <dbReference type="ARBA" id="ARBA00018672"/>
    </source>
</evidence>
<organism evidence="5 6">
    <name type="scientific">Terrisporobacter hibernicus</name>
    <dbReference type="NCBI Taxonomy" id="2813371"/>
    <lineage>
        <taxon>Bacteria</taxon>
        <taxon>Bacillati</taxon>
        <taxon>Bacillota</taxon>
        <taxon>Clostridia</taxon>
        <taxon>Peptostreptococcales</taxon>
        <taxon>Peptostreptococcaceae</taxon>
        <taxon>Terrisporobacter</taxon>
    </lineage>
</organism>
<dbReference type="PANTHER" id="PTHR37299">
    <property type="entry name" value="TRANSCRIPTIONAL REGULATOR-RELATED"/>
    <property type="match status" value="1"/>
</dbReference>
<keyword evidence="3" id="KW-0597">Phosphoprotein</keyword>
<dbReference type="Gene3D" id="3.40.50.2300">
    <property type="match status" value="1"/>
</dbReference>
<dbReference type="PROSITE" id="PS50110">
    <property type="entry name" value="RESPONSE_REGULATORY"/>
    <property type="match status" value="1"/>
</dbReference>
<dbReference type="RefSeq" id="WP_228416382.1">
    <property type="nucleotide sequence ID" value="NZ_CP081135.1"/>
</dbReference>
<keyword evidence="6" id="KW-1185">Reference proteome</keyword>
<keyword evidence="5" id="KW-0238">DNA-binding</keyword>
<evidence type="ECO:0000259" key="4">
    <source>
        <dbReference type="PROSITE" id="PS50110"/>
    </source>
</evidence>
<dbReference type="GO" id="GO:0003677">
    <property type="term" value="F:DNA binding"/>
    <property type="evidence" value="ECO:0007669"/>
    <property type="project" value="UniProtKB-KW"/>
</dbReference>
<dbReference type="KEGG" id="tem:JW646_01935"/>
<evidence type="ECO:0000256" key="3">
    <source>
        <dbReference type="PROSITE-ProRule" id="PRU00169"/>
    </source>
</evidence>
<dbReference type="Proteomes" id="UP001198983">
    <property type="component" value="Chromosome"/>
</dbReference>
<comment type="function">
    <text evidence="2">May play the central regulatory role in sporulation. It may be an element of the effector pathway responsible for the activation of sporulation genes in response to nutritional stress. Spo0A may act in concert with spo0H (a sigma factor) to control the expression of some genes that are critical to the sporulation process.</text>
</comment>
<dbReference type="InterPro" id="IPR001789">
    <property type="entry name" value="Sig_transdc_resp-reg_receiver"/>
</dbReference>
<feature type="modified residue" description="4-aspartylphosphate" evidence="3">
    <location>
        <position position="62"/>
    </location>
</feature>
<name>A0AAX2ZHD5_9FIRM</name>